<dbReference type="InterPro" id="IPR011250">
    <property type="entry name" value="OMP/PagP_B-barrel"/>
</dbReference>
<feature type="domain" description="Outer membrane protein beta-barrel" evidence="4">
    <location>
        <begin position="28"/>
        <end position="208"/>
    </location>
</feature>
<keyword evidence="2 3" id="KW-0732">Signal</keyword>
<feature type="chain" id="PRO_5013075060" description="Outer membrane protein beta-barrel domain-containing protein" evidence="3">
    <location>
        <begin position="32"/>
        <end position="209"/>
    </location>
</feature>
<comment type="caution">
    <text evidence="5">The sequence shown here is derived from an EMBL/GenBank/DDBJ whole genome shotgun (WGS) entry which is preliminary data.</text>
</comment>
<dbReference type="SUPFAM" id="SSF56925">
    <property type="entry name" value="OMPA-like"/>
    <property type="match status" value="1"/>
</dbReference>
<dbReference type="InterPro" id="IPR027385">
    <property type="entry name" value="Beta-barrel_OMP"/>
</dbReference>
<evidence type="ECO:0000256" key="2">
    <source>
        <dbReference type="ARBA" id="ARBA00022729"/>
    </source>
</evidence>
<evidence type="ECO:0000313" key="6">
    <source>
        <dbReference type="Proteomes" id="UP000196342"/>
    </source>
</evidence>
<dbReference type="Proteomes" id="UP000196342">
    <property type="component" value="Unassembled WGS sequence"/>
</dbReference>
<evidence type="ECO:0000256" key="3">
    <source>
        <dbReference type="SAM" id="SignalP"/>
    </source>
</evidence>
<dbReference type="EMBL" id="NHOO01000027">
    <property type="protein sequence ID" value="OVE45809.1"/>
    <property type="molecule type" value="Genomic_DNA"/>
</dbReference>
<proteinExistence type="predicted"/>
<evidence type="ECO:0000259" key="4">
    <source>
        <dbReference type="Pfam" id="PF13505"/>
    </source>
</evidence>
<dbReference type="Pfam" id="PF13505">
    <property type="entry name" value="OMP_b-brl"/>
    <property type="match status" value="1"/>
</dbReference>
<dbReference type="AlphaFoldDB" id="A0A202B311"/>
<keyword evidence="6" id="KW-1185">Reference proteome</keyword>
<comment type="subcellular location">
    <subcellularLocation>
        <location evidence="1">Cell outer membrane</location>
    </subcellularLocation>
</comment>
<feature type="signal peptide" evidence="3">
    <location>
        <begin position="1"/>
        <end position="31"/>
    </location>
</feature>
<organism evidence="5 6">
    <name type="scientific">Chromobacterium violaceum</name>
    <dbReference type="NCBI Taxonomy" id="536"/>
    <lineage>
        <taxon>Bacteria</taxon>
        <taxon>Pseudomonadati</taxon>
        <taxon>Pseudomonadota</taxon>
        <taxon>Betaproteobacteria</taxon>
        <taxon>Neisseriales</taxon>
        <taxon>Chromobacteriaceae</taxon>
        <taxon>Chromobacterium</taxon>
    </lineage>
</organism>
<evidence type="ECO:0000313" key="5">
    <source>
        <dbReference type="EMBL" id="OVE45809.1"/>
    </source>
</evidence>
<name>A0A202B311_CHRVL</name>
<reference evidence="5 6" key="1">
    <citation type="submission" date="2017-05" db="EMBL/GenBank/DDBJ databases">
        <title>Chromobacterium violaceum GHPS1 isolated from Hydrocarbon polluted soil in French Guiana display an awesome secondary metabolite arsenal and a battery of drug and heavy-metal-resistance and detoxification of xenobiotics proteins.</title>
        <authorList>
            <person name="Belbahri L."/>
        </authorList>
    </citation>
    <scope>NUCLEOTIDE SEQUENCE [LARGE SCALE GENOMIC DNA]</scope>
    <source>
        <strain evidence="5 6">GHPS1</strain>
    </source>
</reference>
<protein>
    <recommendedName>
        <fullName evidence="4">Outer membrane protein beta-barrel domain-containing protein</fullName>
    </recommendedName>
</protein>
<dbReference type="Gene3D" id="2.40.160.20">
    <property type="match status" value="1"/>
</dbReference>
<dbReference type="GO" id="GO:0009279">
    <property type="term" value="C:cell outer membrane"/>
    <property type="evidence" value="ECO:0007669"/>
    <property type="project" value="UniProtKB-SubCell"/>
</dbReference>
<gene>
    <name evidence="5" type="ORF">CBW21_21390</name>
</gene>
<evidence type="ECO:0000256" key="1">
    <source>
        <dbReference type="ARBA" id="ARBA00004442"/>
    </source>
</evidence>
<accession>A0A202B311</accession>
<sequence length="209" mass="22327">MSAPSNFCPRADMKKIICASVMMISPLLAHAADAGGYVFGNIASMANIWDLDARKAQQYGVRDLTSNKDGNAAARAWELGAGHRFGDHLAAEASFMKGLGETRIDKAGAMRNQALRFAVLGLLPLSDSFDLYGKVSANYIYSDFRSANPGYASVKDKGWGIGLGLGAAYHLNKSLSLRAELDGIGQVKVKGVTDKSRLGSFKLGASYRL</sequence>